<keyword evidence="4" id="KW-1185">Reference proteome</keyword>
<dbReference type="SUPFAM" id="SSF51735">
    <property type="entry name" value="NAD(P)-binding Rossmann-fold domains"/>
    <property type="match status" value="1"/>
</dbReference>
<dbReference type="InterPro" id="IPR000683">
    <property type="entry name" value="Gfo/Idh/MocA-like_OxRdtase_N"/>
</dbReference>
<evidence type="ECO:0000259" key="2">
    <source>
        <dbReference type="Pfam" id="PF22725"/>
    </source>
</evidence>
<feature type="domain" description="Gfo/Idh/MocA-like oxidoreductase N-terminal" evidence="1">
    <location>
        <begin position="8"/>
        <end position="128"/>
    </location>
</feature>
<accession>A0ABU1AE24</accession>
<dbReference type="EMBL" id="JARXIC010000002">
    <property type="protein sequence ID" value="MDQ8192999.1"/>
    <property type="molecule type" value="Genomic_DNA"/>
</dbReference>
<reference evidence="3 4" key="1">
    <citation type="submission" date="2023-04" db="EMBL/GenBank/DDBJ databases">
        <title>A novel bacteria isolated from coastal sediment.</title>
        <authorList>
            <person name="Liu X.-J."/>
            <person name="Du Z.-J."/>
        </authorList>
    </citation>
    <scope>NUCLEOTIDE SEQUENCE [LARGE SCALE GENOMIC DNA]</scope>
    <source>
        <strain evidence="3 4">SDUM461004</strain>
    </source>
</reference>
<dbReference type="Gene3D" id="3.40.50.720">
    <property type="entry name" value="NAD(P)-binding Rossmann-like Domain"/>
    <property type="match status" value="1"/>
</dbReference>
<organism evidence="3 4">
    <name type="scientific">Thalassobacterium sedimentorum</name>
    <dbReference type="NCBI Taxonomy" id="3041258"/>
    <lineage>
        <taxon>Bacteria</taxon>
        <taxon>Pseudomonadati</taxon>
        <taxon>Verrucomicrobiota</taxon>
        <taxon>Opitutia</taxon>
        <taxon>Puniceicoccales</taxon>
        <taxon>Coraliomargaritaceae</taxon>
        <taxon>Thalassobacterium</taxon>
    </lineage>
</organism>
<dbReference type="Gene3D" id="3.30.360.10">
    <property type="entry name" value="Dihydrodipicolinate Reductase, domain 2"/>
    <property type="match status" value="1"/>
</dbReference>
<dbReference type="Pfam" id="PF01408">
    <property type="entry name" value="GFO_IDH_MocA"/>
    <property type="match status" value="1"/>
</dbReference>
<dbReference type="InterPro" id="IPR036291">
    <property type="entry name" value="NAD(P)-bd_dom_sf"/>
</dbReference>
<evidence type="ECO:0000313" key="3">
    <source>
        <dbReference type="EMBL" id="MDQ8192999.1"/>
    </source>
</evidence>
<dbReference type="InterPro" id="IPR055170">
    <property type="entry name" value="GFO_IDH_MocA-like_dom"/>
</dbReference>
<dbReference type="PANTHER" id="PTHR43377">
    <property type="entry name" value="BILIVERDIN REDUCTASE A"/>
    <property type="match status" value="1"/>
</dbReference>
<protein>
    <submittedName>
        <fullName evidence="3">Gfo/Idh/MocA family oxidoreductase</fullName>
    </submittedName>
</protein>
<sequence length="384" mass="42909">MLENKSIIRVGVIGLGNRIFEILRLLLEETDHVCIHAVSDPDVVNVTRAREQLSADIQVFEDYRSMLADPEIDWVVIGSWNCFHAEHIIAALDAGKHVFSEKPLATTLEDCREIEAAVRKSDCMFSFGLVLRYSLFYQRLRAIIEEMPLGKILSFEFNETLHPNHGGYIMGNWRRLRENAGTHLLEKCCHDFDLANWMMDSVPVRVASFGGNDIFRPENAALSEKLGKNSQGKLGYMTWADHNLLNPFTAEKSVVDNQVVIMEYANGARASFHTNMHSTLPERRFYIMGTEGSVRGDVLTGTIEWARIAHEPDVVREQIDGHGMHGGGDIVLVRSLIDSMLNGTLPHAGIDEALKSAIACMSVDQALDSGETVDCAHLYGDLLK</sequence>
<evidence type="ECO:0000259" key="1">
    <source>
        <dbReference type="Pfam" id="PF01408"/>
    </source>
</evidence>
<name>A0ABU1AE24_9BACT</name>
<comment type="caution">
    <text evidence="3">The sequence shown here is derived from an EMBL/GenBank/DDBJ whole genome shotgun (WGS) entry which is preliminary data.</text>
</comment>
<evidence type="ECO:0000313" key="4">
    <source>
        <dbReference type="Proteomes" id="UP001243717"/>
    </source>
</evidence>
<feature type="domain" description="GFO/IDH/MocA-like oxidoreductase" evidence="2">
    <location>
        <begin position="137"/>
        <end position="295"/>
    </location>
</feature>
<dbReference type="RefSeq" id="WP_308983508.1">
    <property type="nucleotide sequence ID" value="NZ_JARXIC010000002.1"/>
</dbReference>
<proteinExistence type="predicted"/>
<dbReference type="PANTHER" id="PTHR43377:SF2">
    <property type="entry name" value="BINDING ROSSMANN FOLD OXIDOREDUCTASE, PUTATIVE (AFU_ORTHOLOGUE AFUA_4G00560)-RELATED"/>
    <property type="match status" value="1"/>
</dbReference>
<dbReference type="Proteomes" id="UP001243717">
    <property type="component" value="Unassembled WGS sequence"/>
</dbReference>
<gene>
    <name evidence="3" type="ORF">QEH59_01080</name>
</gene>
<dbReference type="Pfam" id="PF22725">
    <property type="entry name" value="GFO_IDH_MocA_C3"/>
    <property type="match status" value="1"/>
</dbReference>
<dbReference type="SUPFAM" id="SSF55347">
    <property type="entry name" value="Glyceraldehyde-3-phosphate dehydrogenase-like, C-terminal domain"/>
    <property type="match status" value="1"/>
</dbReference>
<dbReference type="InterPro" id="IPR051450">
    <property type="entry name" value="Gfo/Idh/MocA_Oxidoreductases"/>
</dbReference>